<evidence type="ECO:0000256" key="8">
    <source>
        <dbReference type="RuleBase" id="RU003942"/>
    </source>
</evidence>
<keyword evidence="6 9" id="KW-0472">Membrane</keyword>
<feature type="transmembrane region" description="Helical" evidence="9">
    <location>
        <begin position="6"/>
        <end position="24"/>
    </location>
</feature>
<protein>
    <submittedName>
        <fullName evidence="10">Quaternary ammonium compound-resistance protein QacE</fullName>
    </submittedName>
</protein>
<dbReference type="EMBL" id="JSAM01000090">
    <property type="protein sequence ID" value="KIA77109.1"/>
    <property type="molecule type" value="Genomic_DNA"/>
</dbReference>
<dbReference type="FunFam" id="1.10.3730.20:FF:000001">
    <property type="entry name" value="Quaternary ammonium compound resistance transporter SugE"/>
    <property type="match status" value="1"/>
</dbReference>
<dbReference type="PATRIC" id="fig|83552.4.peg.1700"/>
<dbReference type="PANTHER" id="PTHR30561:SF1">
    <property type="entry name" value="MULTIDRUG TRANSPORTER EMRE"/>
    <property type="match status" value="1"/>
</dbReference>
<dbReference type="Proteomes" id="UP000031307">
    <property type="component" value="Unassembled WGS sequence"/>
</dbReference>
<dbReference type="InterPro" id="IPR000390">
    <property type="entry name" value="Small_drug/metabolite_transptr"/>
</dbReference>
<keyword evidence="3" id="KW-1003">Cell membrane</keyword>
<dbReference type="Gene3D" id="1.10.3730.20">
    <property type="match status" value="1"/>
</dbReference>
<comment type="caution">
    <text evidence="10">The sequence shown here is derived from an EMBL/GenBank/DDBJ whole genome shotgun (WGS) entry which is preliminary data.</text>
</comment>
<comment type="similarity">
    <text evidence="7 8">Belongs to the drug/metabolite transporter (DMT) superfamily. Small multidrug resistance (SMR) (TC 2.A.7.1) family.</text>
</comment>
<feature type="transmembrane region" description="Helical" evidence="9">
    <location>
        <begin position="31"/>
        <end position="51"/>
    </location>
</feature>
<evidence type="ECO:0000256" key="7">
    <source>
        <dbReference type="ARBA" id="ARBA00038032"/>
    </source>
</evidence>
<evidence type="ECO:0000256" key="9">
    <source>
        <dbReference type="SAM" id="Phobius"/>
    </source>
</evidence>
<dbReference type="OMA" id="TYALWSG"/>
<comment type="subcellular location">
    <subcellularLocation>
        <location evidence="1 8">Cell membrane</location>
        <topology evidence="1 8">Multi-pass membrane protein</topology>
    </subcellularLocation>
</comment>
<feature type="transmembrane region" description="Helical" evidence="9">
    <location>
        <begin position="85"/>
        <end position="104"/>
    </location>
</feature>
<organism evidence="10 11">
    <name type="scientific">Parachlamydia acanthamoebae</name>
    <dbReference type="NCBI Taxonomy" id="83552"/>
    <lineage>
        <taxon>Bacteria</taxon>
        <taxon>Pseudomonadati</taxon>
        <taxon>Chlamydiota</taxon>
        <taxon>Chlamydiia</taxon>
        <taxon>Parachlamydiales</taxon>
        <taxon>Parachlamydiaceae</taxon>
        <taxon>Parachlamydia</taxon>
    </lineage>
</organism>
<dbReference type="AlphaFoldDB" id="A0A0C1EKZ0"/>
<evidence type="ECO:0000256" key="1">
    <source>
        <dbReference type="ARBA" id="ARBA00004651"/>
    </source>
</evidence>
<sequence length="112" mass="12323">MQPYLYLFLAIITEIIATSALKVSDGFTKPLASIIVLVGYFFAFWLLSLTLKVLPVSIVYAIWSGLGILGISCIGIWYFKEMFGVWHFIGTALILAGVVILSIVTPNNNSPH</sequence>
<dbReference type="PANTHER" id="PTHR30561">
    <property type="entry name" value="SMR FAMILY PROTON-DEPENDENT DRUG EFFLUX TRANSPORTER SUGE"/>
    <property type="match status" value="1"/>
</dbReference>
<reference evidence="10 11" key="1">
    <citation type="journal article" date="2014" name="Mol. Biol. Evol.">
        <title>Massive expansion of Ubiquitination-related gene families within the Chlamydiae.</title>
        <authorList>
            <person name="Domman D."/>
            <person name="Collingro A."/>
            <person name="Lagkouvardos I."/>
            <person name="Gehre L."/>
            <person name="Weinmaier T."/>
            <person name="Rattei T."/>
            <person name="Subtil A."/>
            <person name="Horn M."/>
        </authorList>
    </citation>
    <scope>NUCLEOTIDE SEQUENCE [LARGE SCALE GENOMIC DNA]</scope>
    <source>
        <strain evidence="10 11">OEW1</strain>
    </source>
</reference>
<dbReference type="InterPro" id="IPR037185">
    <property type="entry name" value="EmrE-like"/>
</dbReference>
<accession>A0A0C1EKZ0</accession>
<evidence type="ECO:0000313" key="11">
    <source>
        <dbReference type="Proteomes" id="UP000031307"/>
    </source>
</evidence>
<evidence type="ECO:0000256" key="3">
    <source>
        <dbReference type="ARBA" id="ARBA00022475"/>
    </source>
</evidence>
<keyword evidence="5 9" id="KW-1133">Transmembrane helix</keyword>
<evidence type="ECO:0000256" key="6">
    <source>
        <dbReference type="ARBA" id="ARBA00023136"/>
    </source>
</evidence>
<keyword evidence="4 8" id="KW-0812">Transmembrane</keyword>
<dbReference type="GO" id="GO:0022857">
    <property type="term" value="F:transmembrane transporter activity"/>
    <property type="evidence" value="ECO:0007669"/>
    <property type="project" value="InterPro"/>
</dbReference>
<evidence type="ECO:0000256" key="2">
    <source>
        <dbReference type="ARBA" id="ARBA00022448"/>
    </source>
</evidence>
<keyword evidence="2" id="KW-0813">Transport</keyword>
<dbReference type="SUPFAM" id="SSF103481">
    <property type="entry name" value="Multidrug resistance efflux transporter EmrE"/>
    <property type="match status" value="1"/>
</dbReference>
<dbReference type="Pfam" id="PF00893">
    <property type="entry name" value="Multi_Drug_Res"/>
    <property type="match status" value="1"/>
</dbReference>
<proteinExistence type="inferred from homology"/>
<evidence type="ECO:0000256" key="5">
    <source>
        <dbReference type="ARBA" id="ARBA00022989"/>
    </source>
</evidence>
<dbReference type="InterPro" id="IPR045324">
    <property type="entry name" value="Small_multidrug_res"/>
</dbReference>
<dbReference type="GO" id="GO:1990961">
    <property type="term" value="P:xenobiotic detoxification by transmembrane export across the plasma membrane"/>
    <property type="evidence" value="ECO:0007669"/>
    <property type="project" value="UniProtKB-ARBA"/>
</dbReference>
<dbReference type="RefSeq" id="WP_006341292.1">
    <property type="nucleotide sequence ID" value="NZ_BAWW01000028.1"/>
</dbReference>
<feature type="transmembrane region" description="Helical" evidence="9">
    <location>
        <begin position="57"/>
        <end position="78"/>
    </location>
</feature>
<gene>
    <name evidence="10" type="primary">qacE</name>
    <name evidence="10" type="ORF">DB43_GU00020</name>
</gene>
<evidence type="ECO:0000313" key="10">
    <source>
        <dbReference type="EMBL" id="KIA77109.1"/>
    </source>
</evidence>
<name>A0A0C1EKZ0_9BACT</name>
<dbReference type="GO" id="GO:0005886">
    <property type="term" value="C:plasma membrane"/>
    <property type="evidence" value="ECO:0007669"/>
    <property type="project" value="UniProtKB-SubCell"/>
</dbReference>
<evidence type="ECO:0000256" key="4">
    <source>
        <dbReference type="ARBA" id="ARBA00022692"/>
    </source>
</evidence>